<sequence>MSHGLVRMRAIALENQAILSSPVHWCKIDIELHRIFGCPDLNEHSGEAVKRDRYLS</sequence>
<reference evidence="1" key="2">
    <citation type="submission" date="2017-06" db="EMBL/GenBank/DDBJ databases">
        <title>WGS assembly of Brachypodium distachyon.</title>
        <authorList>
            <consortium name="The International Brachypodium Initiative"/>
            <person name="Lucas S."/>
            <person name="Harmon-Smith M."/>
            <person name="Lail K."/>
            <person name="Tice H."/>
            <person name="Grimwood J."/>
            <person name="Bruce D."/>
            <person name="Barry K."/>
            <person name="Shu S."/>
            <person name="Lindquist E."/>
            <person name="Wang M."/>
            <person name="Pitluck S."/>
            <person name="Vogel J.P."/>
            <person name="Garvin D.F."/>
            <person name="Mockler T.C."/>
            <person name="Schmutz J."/>
            <person name="Rokhsar D."/>
            <person name="Bevan M.W."/>
        </authorList>
    </citation>
    <scope>NUCLEOTIDE SEQUENCE</scope>
    <source>
        <strain evidence="1">Bd21</strain>
    </source>
</reference>
<evidence type="ECO:0000313" key="3">
    <source>
        <dbReference type="Proteomes" id="UP000008810"/>
    </source>
</evidence>
<dbReference type="EMBL" id="CM000883">
    <property type="protein sequence ID" value="PNT63339.1"/>
    <property type="molecule type" value="Genomic_DNA"/>
</dbReference>
<name>A0A2K2CMU4_BRADI</name>
<evidence type="ECO:0000313" key="1">
    <source>
        <dbReference type="EMBL" id="PNT63339.1"/>
    </source>
</evidence>
<dbReference type="Proteomes" id="UP000008810">
    <property type="component" value="Chromosome 4"/>
</dbReference>
<accession>A0A2K2CMU4</accession>
<proteinExistence type="predicted"/>
<protein>
    <submittedName>
        <fullName evidence="1 2">Uncharacterized protein</fullName>
    </submittedName>
</protein>
<keyword evidence="3" id="KW-1185">Reference proteome</keyword>
<dbReference type="InParanoid" id="A0A2K2CMU4"/>
<dbReference type="Gramene" id="PNT63339">
    <property type="protein sequence ID" value="PNT63339"/>
    <property type="gene ID" value="BRADI_4g14496v3"/>
</dbReference>
<dbReference type="AlphaFoldDB" id="A0A2K2CMU4"/>
<reference evidence="1 2" key="1">
    <citation type="journal article" date="2010" name="Nature">
        <title>Genome sequencing and analysis of the model grass Brachypodium distachyon.</title>
        <authorList>
            <consortium name="International Brachypodium Initiative"/>
        </authorList>
    </citation>
    <scope>NUCLEOTIDE SEQUENCE [LARGE SCALE GENOMIC DNA]</scope>
    <source>
        <strain evidence="1 2">Bd21</strain>
    </source>
</reference>
<evidence type="ECO:0000313" key="2">
    <source>
        <dbReference type="EnsemblPlants" id="PNT63339"/>
    </source>
</evidence>
<organism evidence="1">
    <name type="scientific">Brachypodium distachyon</name>
    <name type="common">Purple false brome</name>
    <name type="synonym">Trachynia distachya</name>
    <dbReference type="NCBI Taxonomy" id="15368"/>
    <lineage>
        <taxon>Eukaryota</taxon>
        <taxon>Viridiplantae</taxon>
        <taxon>Streptophyta</taxon>
        <taxon>Embryophyta</taxon>
        <taxon>Tracheophyta</taxon>
        <taxon>Spermatophyta</taxon>
        <taxon>Magnoliopsida</taxon>
        <taxon>Liliopsida</taxon>
        <taxon>Poales</taxon>
        <taxon>Poaceae</taxon>
        <taxon>BOP clade</taxon>
        <taxon>Pooideae</taxon>
        <taxon>Stipodae</taxon>
        <taxon>Brachypodieae</taxon>
        <taxon>Brachypodium</taxon>
    </lineage>
</organism>
<reference evidence="2" key="3">
    <citation type="submission" date="2018-08" db="UniProtKB">
        <authorList>
            <consortium name="EnsemblPlants"/>
        </authorList>
    </citation>
    <scope>IDENTIFICATION</scope>
    <source>
        <strain evidence="2">cv. Bd21</strain>
    </source>
</reference>
<dbReference type="EnsemblPlants" id="PNT63339">
    <property type="protein sequence ID" value="PNT63339"/>
    <property type="gene ID" value="BRADI_4g14496v3"/>
</dbReference>
<gene>
    <name evidence="1" type="ORF">BRADI_4g14496v3</name>
</gene>